<gene>
    <name evidence="2" type="ORF">EDD18DRAFT_1139917</name>
</gene>
<proteinExistence type="predicted"/>
<keyword evidence="3" id="KW-1185">Reference proteome</keyword>
<feature type="chain" id="PRO_5041462488" description="Secreted protein" evidence="1">
    <location>
        <begin position="16"/>
        <end position="92"/>
    </location>
</feature>
<feature type="non-terminal residue" evidence="2">
    <location>
        <position position="92"/>
    </location>
</feature>
<evidence type="ECO:0000256" key="1">
    <source>
        <dbReference type="SAM" id="SignalP"/>
    </source>
</evidence>
<name>A0AA39QIF9_9AGAR</name>
<dbReference type="EMBL" id="JAUEPU010000005">
    <property type="protein sequence ID" value="KAK0502249.1"/>
    <property type="molecule type" value="Genomic_DNA"/>
</dbReference>
<feature type="signal peptide" evidence="1">
    <location>
        <begin position="1"/>
        <end position="15"/>
    </location>
</feature>
<comment type="caution">
    <text evidence="2">The sequence shown here is derived from an EMBL/GenBank/DDBJ whole genome shotgun (WGS) entry which is preliminary data.</text>
</comment>
<evidence type="ECO:0000313" key="2">
    <source>
        <dbReference type="EMBL" id="KAK0502249.1"/>
    </source>
</evidence>
<protein>
    <recommendedName>
        <fullName evidence="4">Secreted protein</fullName>
    </recommendedName>
</protein>
<dbReference type="AlphaFoldDB" id="A0AA39QIF9"/>
<evidence type="ECO:0000313" key="3">
    <source>
        <dbReference type="Proteomes" id="UP001175228"/>
    </source>
</evidence>
<sequence length="92" mass="10369">MRRGVILNLLFCLRSVPICVIPDRKSLASTSQCCITWDSCGPKFLCARAENEIQLRCHSACSLSTGTSDSYLFRQNGNSTTTVSFLVYRHRY</sequence>
<organism evidence="2 3">
    <name type="scientific">Armillaria luteobubalina</name>
    <dbReference type="NCBI Taxonomy" id="153913"/>
    <lineage>
        <taxon>Eukaryota</taxon>
        <taxon>Fungi</taxon>
        <taxon>Dikarya</taxon>
        <taxon>Basidiomycota</taxon>
        <taxon>Agaricomycotina</taxon>
        <taxon>Agaricomycetes</taxon>
        <taxon>Agaricomycetidae</taxon>
        <taxon>Agaricales</taxon>
        <taxon>Marasmiineae</taxon>
        <taxon>Physalacriaceae</taxon>
        <taxon>Armillaria</taxon>
    </lineage>
</organism>
<reference evidence="2" key="1">
    <citation type="submission" date="2023-06" db="EMBL/GenBank/DDBJ databases">
        <authorList>
            <consortium name="Lawrence Berkeley National Laboratory"/>
            <person name="Ahrendt S."/>
            <person name="Sahu N."/>
            <person name="Indic B."/>
            <person name="Wong-Bajracharya J."/>
            <person name="Merenyi Z."/>
            <person name="Ke H.-M."/>
            <person name="Monk M."/>
            <person name="Kocsube S."/>
            <person name="Drula E."/>
            <person name="Lipzen A."/>
            <person name="Balint B."/>
            <person name="Henrissat B."/>
            <person name="Andreopoulos B."/>
            <person name="Martin F.M."/>
            <person name="Harder C.B."/>
            <person name="Rigling D."/>
            <person name="Ford K.L."/>
            <person name="Foster G.D."/>
            <person name="Pangilinan J."/>
            <person name="Papanicolaou A."/>
            <person name="Barry K."/>
            <person name="LaButti K."/>
            <person name="Viragh M."/>
            <person name="Koriabine M."/>
            <person name="Yan M."/>
            <person name="Riley R."/>
            <person name="Champramary S."/>
            <person name="Plett K.L."/>
            <person name="Tsai I.J."/>
            <person name="Slot J."/>
            <person name="Sipos G."/>
            <person name="Plett J."/>
            <person name="Nagy L.G."/>
            <person name="Grigoriev I.V."/>
        </authorList>
    </citation>
    <scope>NUCLEOTIDE SEQUENCE</scope>
    <source>
        <strain evidence="2">HWK02</strain>
    </source>
</reference>
<dbReference type="Proteomes" id="UP001175228">
    <property type="component" value="Unassembled WGS sequence"/>
</dbReference>
<keyword evidence="1" id="KW-0732">Signal</keyword>
<evidence type="ECO:0008006" key="4">
    <source>
        <dbReference type="Google" id="ProtNLM"/>
    </source>
</evidence>
<accession>A0AA39QIF9</accession>